<dbReference type="PANTHER" id="PTHR14905:SF7">
    <property type="entry name" value="VON WILLEBRAND FACTOR A DOMAIN-CONTAINING PROTEIN 7"/>
    <property type="match status" value="1"/>
</dbReference>
<accession>A0ABP1CHT4</accession>
<feature type="compositionally biased region" description="Basic residues" evidence="1">
    <location>
        <begin position="1007"/>
        <end position="1019"/>
    </location>
</feature>
<feature type="compositionally biased region" description="Gly residues" evidence="1">
    <location>
        <begin position="923"/>
        <end position="936"/>
    </location>
</feature>
<feature type="signal peptide" evidence="2">
    <location>
        <begin position="1"/>
        <end position="24"/>
    </location>
</feature>
<dbReference type="PANTHER" id="PTHR14905">
    <property type="entry name" value="NG37"/>
    <property type="match status" value="1"/>
</dbReference>
<dbReference type="InterPro" id="IPR052577">
    <property type="entry name" value="VWA7"/>
</dbReference>
<reference evidence="4" key="1">
    <citation type="submission" date="2024-04" db="EMBL/GenBank/DDBJ databases">
        <authorList>
            <person name="Shaw F."/>
            <person name="Minotto A."/>
        </authorList>
    </citation>
    <scope>NUCLEOTIDE SEQUENCE [LARGE SCALE GENOMIC DNA]</scope>
</reference>
<feature type="compositionally biased region" description="Basic and acidic residues" evidence="1">
    <location>
        <begin position="755"/>
        <end position="782"/>
    </location>
</feature>
<feature type="compositionally biased region" description="Basic and acidic residues" evidence="1">
    <location>
        <begin position="985"/>
        <end position="999"/>
    </location>
</feature>
<feature type="compositionally biased region" description="Gly residues" evidence="1">
    <location>
        <begin position="702"/>
        <end position="711"/>
    </location>
</feature>
<dbReference type="Proteomes" id="UP001497453">
    <property type="component" value="Chromosome 1"/>
</dbReference>
<feature type="compositionally biased region" description="Basic and acidic residues" evidence="1">
    <location>
        <begin position="686"/>
        <end position="698"/>
    </location>
</feature>
<dbReference type="Pfam" id="PF07217">
    <property type="entry name" value="Het-C"/>
    <property type="match status" value="1"/>
</dbReference>
<feature type="compositionally biased region" description="Polar residues" evidence="1">
    <location>
        <begin position="816"/>
        <end position="829"/>
    </location>
</feature>
<dbReference type="InterPro" id="IPR010816">
    <property type="entry name" value="Het-C"/>
</dbReference>
<evidence type="ECO:0000313" key="4">
    <source>
        <dbReference type="Proteomes" id="UP001497453"/>
    </source>
</evidence>
<feature type="compositionally biased region" description="Polar residues" evidence="1">
    <location>
        <begin position="609"/>
        <end position="620"/>
    </location>
</feature>
<evidence type="ECO:0000256" key="2">
    <source>
        <dbReference type="SAM" id="SignalP"/>
    </source>
</evidence>
<feature type="chain" id="PRO_5045352725" description="Het-C-domain-containing protein" evidence="2">
    <location>
        <begin position="25"/>
        <end position="1019"/>
    </location>
</feature>
<keyword evidence="4" id="KW-1185">Reference proteome</keyword>
<sequence>MNNFTTTLLILTVLVVLLPTETYAFGAGDIPDFAYLNGEHHCNRSRLRETYELLGSLGKAFRHGDIEGILSELAKTAGHAAGGGGLLGFAQSMISAASGGAKFSKEDVKKVYFGNWLRDYSQAMDIAGLSKLTADTLVLIVGVLGFLTFGYATDEYQITADRLGVYLPVEHIDNPKGYAEKEGDARQIHPRLRPPVNPEELEIDPNTGMKNYMATENRGWDTSTAHIRRTLEACIDHGRRARGQEGADLWEAYRLLGSGLHTLEDLLAHSNWCEIALRKMGHEDVFCHVGDNVIVDTPNGPAPPLVTGTFGSADFIHSLMGEATDHLSQASVVDLSKRMNAASQGDDSSFSNLKDILHKLPIGGEGDEDSKMNEADQMKAQSKAYEFNPDNIAPPEVQEQLLNLLKWRDDVYRQVLKKIEMIPGLEDLIDALTNALNAYVYTILAPYLTPLLQQVTTVLGEGSKAVIDSDDQFEVFNNPNASDPSHSLLSKDHFALILNEPAGKIAQAVVQYSVQLLVESWFDDNVDPNQVIDQILEAFHHPYHATGQSRIQQQMFEEMEKWIGALGPEEAERTLQALTKESVREGQNKRQGSDDDLTQSDQVYGGGLTSTQGGYRTSVNQSYGGSQIQGQGSYGSSGQGYNTSGGQGSSQAEYNSGSGGGYGQSQESSYGRQPSQSYGDSGGYGSRRDDGRSSRRQEPSYGSGGTEGYGSGDRIRVEDTPVIANYGTPAGYRPSETQGRAGTEGYSSGGYGAGRTERYSGSDATEEHHHGRKHYEESETRGDSYGSSGGYGGSTHGSSDTYGSRRREEGGYDAPSQLSGGYGSTTSEFARSGGDDEYGSGRHRTQDPYSNSGFGQEDRQRESAPSVSYNRDDSSGYGGQERERGSVSGQTYGSSGYGRPEETSTYGEGRRQQGYGDESSGRGAYGSSGYGGGYGGTARSSEYGSSEPHQGRHRGRDDAGGSDVQSGYGNEDHGRRGGFGGGYGERGETFGAEKLKLDSDSDDEGRHGKHKKHHRKDSD</sequence>
<feature type="compositionally biased region" description="Gly residues" evidence="1">
    <location>
        <begin position="632"/>
        <end position="648"/>
    </location>
</feature>
<protein>
    <recommendedName>
        <fullName evidence="5">Het-C-domain-containing protein</fullName>
    </recommendedName>
</protein>
<evidence type="ECO:0000256" key="1">
    <source>
        <dbReference type="SAM" id="MobiDB-lite"/>
    </source>
</evidence>
<proteinExistence type="predicted"/>
<keyword evidence="2" id="KW-0732">Signal</keyword>
<evidence type="ECO:0000313" key="3">
    <source>
        <dbReference type="EMBL" id="CAL1694237.1"/>
    </source>
</evidence>
<gene>
    <name evidence="3" type="ORF">GFSPODELE1_LOCUS217</name>
</gene>
<evidence type="ECO:0008006" key="5">
    <source>
        <dbReference type="Google" id="ProtNLM"/>
    </source>
</evidence>
<feature type="compositionally biased region" description="Basic and acidic residues" evidence="1">
    <location>
        <begin position="870"/>
        <end position="885"/>
    </location>
</feature>
<feature type="compositionally biased region" description="Basic and acidic residues" evidence="1">
    <location>
        <begin position="581"/>
        <end position="593"/>
    </location>
</feature>
<feature type="compositionally biased region" description="Low complexity" evidence="1">
    <location>
        <begin position="621"/>
        <end position="631"/>
    </location>
</feature>
<feature type="region of interest" description="Disordered" evidence="1">
    <location>
        <begin position="580"/>
        <end position="1019"/>
    </location>
</feature>
<organism evidence="3 4">
    <name type="scientific">Somion occarium</name>
    <dbReference type="NCBI Taxonomy" id="3059160"/>
    <lineage>
        <taxon>Eukaryota</taxon>
        <taxon>Fungi</taxon>
        <taxon>Dikarya</taxon>
        <taxon>Basidiomycota</taxon>
        <taxon>Agaricomycotina</taxon>
        <taxon>Agaricomycetes</taxon>
        <taxon>Polyporales</taxon>
        <taxon>Cerrenaceae</taxon>
        <taxon>Somion</taxon>
    </lineage>
</organism>
<name>A0ABP1CHT4_9APHY</name>
<dbReference type="EMBL" id="OZ037944">
    <property type="protein sequence ID" value="CAL1694237.1"/>
    <property type="molecule type" value="Genomic_DNA"/>
</dbReference>